<dbReference type="Proteomes" id="UP000032744">
    <property type="component" value="Chromosome"/>
</dbReference>
<name>A0A7U7EZQ2_STAAU</name>
<reference evidence="1 2" key="1">
    <citation type="journal article" date="2012" name="PLoS ONE">
        <title>Short term evolution of a highly transmissible methicillin-resistant Staphylococcus aureus clone (ST228) in a tertiary care hospital.</title>
        <authorList>
            <person name="Vogel V."/>
            <person name="Falquet L."/>
            <person name="Calderon-Copete S.P."/>
            <person name="Basset P."/>
            <person name="Blanc D.S."/>
        </authorList>
    </citation>
    <scope>NUCLEOTIDE SEQUENCE [LARGE SCALE GENOMIC DNA]</scope>
    <source>
        <strain evidence="2">ST228/18412</strain>
    </source>
</reference>
<evidence type="ECO:0008006" key="3">
    <source>
        <dbReference type="Google" id="ProtNLM"/>
    </source>
</evidence>
<evidence type="ECO:0000313" key="2">
    <source>
        <dbReference type="Proteomes" id="UP000032744"/>
    </source>
</evidence>
<protein>
    <recommendedName>
        <fullName evidence="3">Cytosolic protein</fullName>
    </recommendedName>
</protein>
<dbReference type="KEGG" id="sauv:SAI7S6_1017390"/>
<organism evidence="1 2">
    <name type="scientific">Staphylococcus aureus subsp. aureus ST228</name>
    <dbReference type="NCBI Taxonomy" id="1074919"/>
    <lineage>
        <taxon>Bacteria</taxon>
        <taxon>Bacillati</taxon>
        <taxon>Bacillota</taxon>
        <taxon>Bacilli</taxon>
        <taxon>Bacillales</taxon>
        <taxon>Staphylococcaceae</taxon>
        <taxon>Staphylococcus</taxon>
    </lineage>
</organism>
<dbReference type="KEGG" id="saut:SAI1T1_2017390"/>
<dbReference type="Gene3D" id="3.10.129.10">
    <property type="entry name" value="Hotdog Thioesterase"/>
    <property type="match status" value="1"/>
</dbReference>
<dbReference type="KEGG" id="sauk:SAI3T3_1017390"/>
<dbReference type="KEGG" id="saux:SAI6T6_1017340"/>
<accession>A0A7U7EZQ2</accession>
<dbReference type="AlphaFoldDB" id="A0A7U7EZQ2"/>
<dbReference type="InterPro" id="IPR029069">
    <property type="entry name" value="HotDog_dom_sf"/>
</dbReference>
<dbReference type="CDD" id="cd00586">
    <property type="entry name" value="4HBT"/>
    <property type="match status" value="1"/>
</dbReference>
<dbReference type="FunFam" id="3.10.129.10:FF:000122">
    <property type="entry name" value="3-hydroxyacyl-CoA dehydrogenase"/>
    <property type="match status" value="1"/>
</dbReference>
<dbReference type="KEGG" id="sauj:SAI2T2_1017400"/>
<sequence length="177" mass="20754">MYVLIYFSMIVTKEMVIIKQLFTHTQTVTSEFIDHNNHMHDANYNIIFSDVVNRFNYSHGLSLKERENLAYTLFTLEEHTTYLSELSLGDVFTVTLYIYDYDYKRLHLFLTLTKEDGTLASTNEVMMMGINQHTRRSDAFPESFSTQIAHYYKNQPTITWPEQLGHKIAIPHKGALK</sequence>
<dbReference type="KEGG" id="sauq:SAI4T8_1017400"/>
<dbReference type="Pfam" id="PF13279">
    <property type="entry name" value="4HBT_2"/>
    <property type="match status" value="1"/>
</dbReference>
<gene>
    <name evidence="1" type="ORF">SAI7S6_1017390</name>
</gene>
<dbReference type="SUPFAM" id="SSF54637">
    <property type="entry name" value="Thioesterase/thiol ester dehydrase-isomerase"/>
    <property type="match status" value="1"/>
</dbReference>
<evidence type="ECO:0000313" key="1">
    <source>
        <dbReference type="EMBL" id="CCJ23438.1"/>
    </source>
</evidence>
<proteinExistence type="predicted"/>
<dbReference type="KEGG" id="sauw:SAI5S5_1017330"/>
<dbReference type="KEGG" id="sauy:SAI8T7_1017370"/>
<dbReference type="EMBL" id="HE579071">
    <property type="protein sequence ID" value="CCJ23438.1"/>
    <property type="molecule type" value="Genomic_DNA"/>
</dbReference>